<evidence type="ECO:0000313" key="1">
    <source>
        <dbReference type="EMBL" id="KAJ6043573.1"/>
    </source>
</evidence>
<sequence length="103" mass="11663">MVEYLEYSLDGEVEMKYMVGTVQQLQQGAIVMRIIVVHTNVSECSKSEAYLDSSKCESDAKGFIRKRQGFHGNCSESIKAMLKEKLAETYGAYTAIMFRFCPD</sequence>
<keyword evidence="2" id="KW-1185">Reference proteome</keyword>
<organism evidence="1 2">
    <name type="scientific">Penicillium canescens</name>
    <dbReference type="NCBI Taxonomy" id="5083"/>
    <lineage>
        <taxon>Eukaryota</taxon>
        <taxon>Fungi</taxon>
        <taxon>Dikarya</taxon>
        <taxon>Ascomycota</taxon>
        <taxon>Pezizomycotina</taxon>
        <taxon>Eurotiomycetes</taxon>
        <taxon>Eurotiomycetidae</taxon>
        <taxon>Eurotiales</taxon>
        <taxon>Aspergillaceae</taxon>
        <taxon>Penicillium</taxon>
    </lineage>
</organism>
<evidence type="ECO:0000313" key="2">
    <source>
        <dbReference type="Proteomes" id="UP001219568"/>
    </source>
</evidence>
<feature type="non-terminal residue" evidence="1">
    <location>
        <position position="103"/>
    </location>
</feature>
<name>A0AAD6N8U6_PENCN</name>
<comment type="caution">
    <text evidence="1">The sequence shown here is derived from an EMBL/GenBank/DDBJ whole genome shotgun (WGS) entry which is preliminary data.</text>
</comment>
<protein>
    <submittedName>
        <fullName evidence="1">Uncharacterized protein</fullName>
    </submittedName>
</protein>
<reference evidence="1" key="1">
    <citation type="journal article" date="2023" name="IMA Fungus">
        <title>Comparative genomic study of the Penicillium genus elucidates a diverse pangenome and 15 lateral gene transfer events.</title>
        <authorList>
            <person name="Petersen C."/>
            <person name="Sorensen T."/>
            <person name="Nielsen M.R."/>
            <person name="Sondergaard T.E."/>
            <person name="Sorensen J.L."/>
            <person name="Fitzpatrick D.A."/>
            <person name="Frisvad J.C."/>
            <person name="Nielsen K.L."/>
        </authorList>
    </citation>
    <scope>NUCLEOTIDE SEQUENCE</scope>
    <source>
        <strain evidence="1">IBT 15450</strain>
    </source>
</reference>
<dbReference type="EMBL" id="JAQJZL010000004">
    <property type="protein sequence ID" value="KAJ6043573.1"/>
    <property type="molecule type" value="Genomic_DNA"/>
</dbReference>
<dbReference type="AlphaFoldDB" id="A0AAD6N8U6"/>
<reference evidence="1" key="2">
    <citation type="submission" date="2023-01" db="EMBL/GenBank/DDBJ databases">
        <authorList>
            <person name="Petersen C."/>
        </authorList>
    </citation>
    <scope>NUCLEOTIDE SEQUENCE</scope>
    <source>
        <strain evidence="1">IBT 15450</strain>
    </source>
</reference>
<proteinExistence type="predicted"/>
<gene>
    <name evidence="1" type="ORF">N7460_004928</name>
</gene>
<accession>A0AAD6N8U6</accession>
<dbReference type="Proteomes" id="UP001219568">
    <property type="component" value="Unassembled WGS sequence"/>
</dbReference>